<feature type="domain" description="6-phosphogluconate dehydrogenase NADP-binding" evidence="5">
    <location>
        <begin position="6"/>
        <end position="162"/>
    </location>
</feature>
<gene>
    <name evidence="7" type="ORF">E3O06_06705</name>
</gene>
<dbReference type="PANTHER" id="PTHR22981">
    <property type="entry name" value="3-HYDROXYISOBUTYRATE DEHYDROGENASE-RELATED"/>
    <property type="match status" value="1"/>
</dbReference>
<dbReference type="InterPro" id="IPR008927">
    <property type="entry name" value="6-PGluconate_DH-like_C_sf"/>
</dbReference>
<keyword evidence="3" id="KW-0520">NAD</keyword>
<dbReference type="OrthoDB" id="3185659at2"/>
<sequence>MTINYVGVVGLGGMGKALSESLIAAEHALAVWDRHMDRVATTAMIGASPSVSPRQLASQCEVIFLALPHAAAVREVLYAEPDGVLAGIKDDALIIDMTTGDPTLAAEVAERVAALSRGVRYIDAPVSGKAPQLTVMVGGAAGVLGEAEAVVEDIAKRVVYAGRLGEGFAVKLIHQHVKYATHLAVSEALLLASKLNLDMPTVIEVLRHSTGVEGGQQGAIEFYESNTRAMAKRAPSTTIKKDLDMALALADEVGMTSSTLSATAAFFTAAVERDYQTRPYPEASALLEELTLKDGAR</sequence>
<dbReference type="EMBL" id="SOEY01000009">
    <property type="protein sequence ID" value="TFB75034.1"/>
    <property type="molecule type" value="Genomic_DNA"/>
</dbReference>
<dbReference type="Pfam" id="PF14833">
    <property type="entry name" value="NAD_binding_11"/>
    <property type="match status" value="1"/>
</dbReference>
<evidence type="ECO:0000313" key="7">
    <source>
        <dbReference type="EMBL" id="TFB75034.1"/>
    </source>
</evidence>
<evidence type="ECO:0000256" key="3">
    <source>
        <dbReference type="ARBA" id="ARBA00023027"/>
    </source>
</evidence>
<organism evidence="7 8">
    <name type="scientific">Cryobacterium glaciale</name>
    <dbReference type="NCBI Taxonomy" id="1259145"/>
    <lineage>
        <taxon>Bacteria</taxon>
        <taxon>Bacillati</taxon>
        <taxon>Actinomycetota</taxon>
        <taxon>Actinomycetes</taxon>
        <taxon>Micrococcales</taxon>
        <taxon>Microbacteriaceae</taxon>
        <taxon>Cryobacterium</taxon>
    </lineage>
</organism>
<dbReference type="InterPro" id="IPR036291">
    <property type="entry name" value="NAD(P)-bd_dom_sf"/>
</dbReference>
<dbReference type="AlphaFoldDB" id="A0A4R8V1C8"/>
<dbReference type="InterPro" id="IPR029154">
    <property type="entry name" value="HIBADH-like_NADP-bd"/>
</dbReference>
<dbReference type="SUPFAM" id="SSF51735">
    <property type="entry name" value="NAD(P)-binding Rossmann-fold domains"/>
    <property type="match status" value="1"/>
</dbReference>
<dbReference type="PIRSF" id="PIRSF000103">
    <property type="entry name" value="HIBADH"/>
    <property type="match status" value="1"/>
</dbReference>
<keyword evidence="8" id="KW-1185">Reference proteome</keyword>
<dbReference type="InterPro" id="IPR006115">
    <property type="entry name" value="6PGDH_NADP-bd"/>
</dbReference>
<name>A0A4R8V1C8_9MICO</name>
<evidence type="ECO:0000259" key="6">
    <source>
        <dbReference type="Pfam" id="PF14833"/>
    </source>
</evidence>
<dbReference type="GO" id="GO:0050661">
    <property type="term" value="F:NADP binding"/>
    <property type="evidence" value="ECO:0007669"/>
    <property type="project" value="InterPro"/>
</dbReference>
<comment type="caution">
    <text evidence="7">The sequence shown here is derived from an EMBL/GenBank/DDBJ whole genome shotgun (WGS) entry which is preliminary data.</text>
</comment>
<evidence type="ECO:0000256" key="2">
    <source>
        <dbReference type="ARBA" id="ARBA00023002"/>
    </source>
</evidence>
<evidence type="ECO:0000313" key="8">
    <source>
        <dbReference type="Proteomes" id="UP000298173"/>
    </source>
</evidence>
<dbReference type="PANTHER" id="PTHR22981:SF80">
    <property type="entry name" value="BLR4309 PROTEIN"/>
    <property type="match status" value="1"/>
</dbReference>
<evidence type="ECO:0000259" key="5">
    <source>
        <dbReference type="Pfam" id="PF03446"/>
    </source>
</evidence>
<dbReference type="Pfam" id="PF03446">
    <property type="entry name" value="NAD_binding_2"/>
    <property type="match status" value="1"/>
</dbReference>
<dbReference type="RefSeq" id="WP_134502229.1">
    <property type="nucleotide sequence ID" value="NZ_SOEY01000009.1"/>
</dbReference>
<evidence type="ECO:0000256" key="4">
    <source>
        <dbReference type="PIRSR" id="PIRSR000103-1"/>
    </source>
</evidence>
<feature type="active site" evidence="4">
    <location>
        <position position="171"/>
    </location>
</feature>
<comment type="similarity">
    <text evidence="1">Belongs to the HIBADH-related family.</text>
</comment>
<proteinExistence type="inferred from homology"/>
<accession>A0A4R8V1C8</accession>
<dbReference type="GO" id="GO:0016616">
    <property type="term" value="F:oxidoreductase activity, acting on the CH-OH group of donors, NAD or NADP as acceptor"/>
    <property type="evidence" value="ECO:0007669"/>
    <property type="project" value="TreeGrafter"/>
</dbReference>
<dbReference type="GO" id="GO:0051287">
    <property type="term" value="F:NAD binding"/>
    <property type="evidence" value="ECO:0007669"/>
    <property type="project" value="InterPro"/>
</dbReference>
<dbReference type="Gene3D" id="3.40.50.720">
    <property type="entry name" value="NAD(P)-binding Rossmann-like Domain"/>
    <property type="match status" value="1"/>
</dbReference>
<feature type="domain" description="3-hydroxyisobutyrate dehydrogenase-like NAD-binding" evidence="6">
    <location>
        <begin position="165"/>
        <end position="274"/>
    </location>
</feature>
<protein>
    <submittedName>
        <fullName evidence="7">NAD(P)-dependent oxidoreductase</fullName>
    </submittedName>
</protein>
<reference evidence="7 8" key="1">
    <citation type="submission" date="2019-03" db="EMBL/GenBank/DDBJ databases">
        <title>Genomics of glacier-inhabiting Cryobacterium strains.</title>
        <authorList>
            <person name="Liu Q."/>
            <person name="Xin Y.-H."/>
        </authorList>
    </citation>
    <scope>NUCLEOTIDE SEQUENCE [LARGE SCALE GENOMIC DNA]</scope>
    <source>
        <strain evidence="7 8">HLT2-23</strain>
    </source>
</reference>
<dbReference type="Proteomes" id="UP000298173">
    <property type="component" value="Unassembled WGS sequence"/>
</dbReference>
<dbReference type="InterPro" id="IPR013328">
    <property type="entry name" value="6PGD_dom2"/>
</dbReference>
<dbReference type="InterPro" id="IPR015815">
    <property type="entry name" value="HIBADH-related"/>
</dbReference>
<evidence type="ECO:0000256" key="1">
    <source>
        <dbReference type="ARBA" id="ARBA00009080"/>
    </source>
</evidence>
<dbReference type="SUPFAM" id="SSF48179">
    <property type="entry name" value="6-phosphogluconate dehydrogenase C-terminal domain-like"/>
    <property type="match status" value="1"/>
</dbReference>
<dbReference type="Gene3D" id="1.10.1040.10">
    <property type="entry name" value="N-(1-d-carboxylethyl)-l-norvaline Dehydrogenase, domain 2"/>
    <property type="match status" value="1"/>
</dbReference>
<keyword evidence="2" id="KW-0560">Oxidoreductase</keyword>